<dbReference type="RefSeq" id="WP_107217337.1">
    <property type="nucleotide sequence ID" value="NZ_KZ686272.1"/>
</dbReference>
<accession>A0A2T3HH71</accession>
<dbReference type="Pfam" id="PF13858">
    <property type="entry name" value="DUF4199"/>
    <property type="match status" value="1"/>
</dbReference>
<gene>
    <name evidence="2" type="ORF">C7T94_18165</name>
</gene>
<dbReference type="AlphaFoldDB" id="A0A2T3HH71"/>
<dbReference type="Proteomes" id="UP000240912">
    <property type="component" value="Unassembled WGS sequence"/>
</dbReference>
<evidence type="ECO:0000256" key="1">
    <source>
        <dbReference type="SAM" id="Phobius"/>
    </source>
</evidence>
<feature type="transmembrane region" description="Helical" evidence="1">
    <location>
        <begin position="90"/>
        <end position="111"/>
    </location>
</feature>
<name>A0A2T3HH71_9SPHI</name>
<keyword evidence="3" id="KW-1185">Reference proteome</keyword>
<feature type="transmembrane region" description="Helical" evidence="1">
    <location>
        <begin position="143"/>
        <end position="171"/>
    </location>
</feature>
<dbReference type="OrthoDB" id="1122768at2"/>
<dbReference type="InterPro" id="IPR025250">
    <property type="entry name" value="DUF4199"/>
</dbReference>
<evidence type="ECO:0000313" key="3">
    <source>
        <dbReference type="Proteomes" id="UP000240912"/>
    </source>
</evidence>
<keyword evidence="1" id="KW-1133">Transmembrane helix</keyword>
<proteinExistence type="predicted"/>
<protein>
    <recommendedName>
        <fullName evidence="4">DUF4199 domain-containing protein</fullName>
    </recommendedName>
</protein>
<evidence type="ECO:0008006" key="4">
    <source>
        <dbReference type="Google" id="ProtNLM"/>
    </source>
</evidence>
<comment type="caution">
    <text evidence="2">The sequence shown here is derived from an EMBL/GenBank/DDBJ whole genome shotgun (WGS) entry which is preliminary data.</text>
</comment>
<sequence length="189" mass="21248">MQQKIIESEKKPTQLALQVAVIYAIYSLILLYIFKAIGIDTQDKNLSIGYKVLSTVLTYVPFILAIFYAQWKHKSELGGFMSFGRGFSTGFRVALLAGLFGALLMLLYYLVLDPGALDQIMDTAKANAKTEQEEQAIDMMSKYMIWMIVFGVILFLAFFGTIVSLIGAAIFKKERPVYIDTENNRIVEG</sequence>
<dbReference type="EMBL" id="PYLS01000008">
    <property type="protein sequence ID" value="PST81795.1"/>
    <property type="molecule type" value="Genomic_DNA"/>
</dbReference>
<evidence type="ECO:0000313" key="2">
    <source>
        <dbReference type="EMBL" id="PST81795.1"/>
    </source>
</evidence>
<keyword evidence="1" id="KW-0472">Membrane</keyword>
<keyword evidence="1" id="KW-0812">Transmembrane</keyword>
<feature type="transmembrane region" description="Helical" evidence="1">
    <location>
        <begin position="15"/>
        <end position="34"/>
    </location>
</feature>
<organism evidence="2 3">
    <name type="scientific">Pedobacter yulinensis</name>
    <dbReference type="NCBI Taxonomy" id="2126353"/>
    <lineage>
        <taxon>Bacteria</taxon>
        <taxon>Pseudomonadati</taxon>
        <taxon>Bacteroidota</taxon>
        <taxon>Sphingobacteriia</taxon>
        <taxon>Sphingobacteriales</taxon>
        <taxon>Sphingobacteriaceae</taxon>
        <taxon>Pedobacter</taxon>
    </lineage>
</organism>
<reference evidence="2 3" key="1">
    <citation type="submission" date="2018-03" db="EMBL/GenBank/DDBJ databases">
        <authorList>
            <person name="Keele B.F."/>
        </authorList>
    </citation>
    <scope>NUCLEOTIDE SEQUENCE [LARGE SCALE GENOMIC DNA]</scope>
    <source>
        <strain evidence="2 3">YL28-9</strain>
    </source>
</reference>
<feature type="transmembrane region" description="Helical" evidence="1">
    <location>
        <begin position="46"/>
        <end position="69"/>
    </location>
</feature>